<evidence type="ECO:0000313" key="2">
    <source>
        <dbReference type="EMBL" id="PEQ24845.1"/>
    </source>
</evidence>
<evidence type="ECO:0000313" key="1">
    <source>
        <dbReference type="EMBL" id="EDO61967.1"/>
    </source>
</evidence>
<dbReference type="AlphaFoldDB" id="A7VSD7"/>
<keyword evidence="4" id="KW-1185">Reference proteome</keyword>
<dbReference type="EMBL" id="ABCB02000017">
    <property type="protein sequence ID" value="EDO61967.1"/>
    <property type="molecule type" value="Genomic_DNA"/>
</dbReference>
<reference evidence="1 3" key="1">
    <citation type="submission" date="2007-08" db="EMBL/GenBank/DDBJ databases">
        <title>Draft genome sequence of Clostridium leptum (DSM 753).</title>
        <authorList>
            <person name="Sudarsanam P."/>
            <person name="Ley R."/>
            <person name="Guruge J."/>
            <person name="Turnbaugh P.J."/>
            <person name="Mahowald M."/>
            <person name="Liep D."/>
            <person name="Gordon J."/>
        </authorList>
    </citation>
    <scope>NUCLEOTIDE SEQUENCE [LARGE SCALE GENOMIC DNA]</scope>
    <source>
        <strain evidence="1 3">DSM 753</strain>
    </source>
</reference>
<evidence type="ECO:0000313" key="4">
    <source>
        <dbReference type="Proteomes" id="UP000220611"/>
    </source>
</evidence>
<organism evidence="1 3">
    <name type="scientific">[Clostridium] leptum DSM 753</name>
    <dbReference type="NCBI Taxonomy" id="428125"/>
    <lineage>
        <taxon>Bacteria</taxon>
        <taxon>Bacillati</taxon>
        <taxon>Bacillota</taxon>
        <taxon>Clostridia</taxon>
        <taxon>Eubacteriales</taxon>
        <taxon>Oscillospiraceae</taxon>
        <taxon>Oscillospiraceae incertae sedis</taxon>
    </lineage>
</organism>
<name>A7VSD7_9FIRM</name>
<accession>A7VSD7</accession>
<dbReference type="EMBL" id="NOXF01000003">
    <property type="protein sequence ID" value="PEQ24845.1"/>
    <property type="molecule type" value="Genomic_DNA"/>
</dbReference>
<dbReference type="HOGENOM" id="CLU_2750654_0_0_9"/>
<sequence>MKAAPLMTQRKCFSGPSNRQKAVSWLEAAGAFFRLFLRNRKFCFPQAAKRLPFAENAGISFFPALSREMP</sequence>
<dbReference type="Proteomes" id="UP000220611">
    <property type="component" value="Unassembled WGS sequence"/>
</dbReference>
<comment type="caution">
    <text evidence="1">The sequence shown here is derived from an EMBL/GenBank/DDBJ whole genome shotgun (WGS) entry which is preliminary data.</text>
</comment>
<evidence type="ECO:0000313" key="3">
    <source>
        <dbReference type="Proteomes" id="UP000003490"/>
    </source>
</evidence>
<reference evidence="2 4" key="3">
    <citation type="submission" date="2017-07" db="EMBL/GenBank/DDBJ databases">
        <title>Prevalence of linear plasmids in Cutibacterium (Propionibacterium) acnes isolates obtained from prostatic tissue.</title>
        <authorList>
            <person name="Davidsson S."/>
            <person name="Carlsson J."/>
            <person name="Molling P."/>
            <person name="Andren O."/>
            <person name="Andersson S.-O."/>
            <person name="Brzuszkiewicz E."/>
            <person name="Poehlein A."/>
            <person name="Al-Zeer M."/>
            <person name="Brinkmann V."/>
            <person name="Scavenius C."/>
            <person name="Nazipi S."/>
            <person name="Soderquist B."/>
            <person name="Bruggemann H."/>
        </authorList>
    </citation>
    <scope>NUCLEOTIDE SEQUENCE [LARGE SCALE GENOMIC DNA]</scope>
    <source>
        <strain evidence="2 4">DSM 753</strain>
    </source>
</reference>
<proteinExistence type="predicted"/>
<dbReference type="Proteomes" id="UP000003490">
    <property type="component" value="Unassembled WGS sequence"/>
</dbReference>
<gene>
    <name evidence="2" type="ORF">CH238_05195</name>
    <name evidence="1" type="ORF">CLOLEP_01478</name>
</gene>
<reference evidence="1 3" key="2">
    <citation type="submission" date="2007-08" db="EMBL/GenBank/DDBJ databases">
        <authorList>
            <person name="Fulton L."/>
            <person name="Clifton S."/>
            <person name="Fulton B."/>
            <person name="Xu J."/>
            <person name="Minx P."/>
            <person name="Pepin K.H."/>
            <person name="Johnson M."/>
            <person name="Thiruvilangam P."/>
            <person name="Bhonagiri V."/>
            <person name="Nash W.E."/>
            <person name="Wang C."/>
            <person name="Mardis E.R."/>
            <person name="Wilson R.K."/>
        </authorList>
    </citation>
    <scope>NUCLEOTIDE SEQUENCE [LARGE SCALE GENOMIC DNA]</scope>
    <source>
        <strain evidence="1 3">DSM 753</strain>
    </source>
</reference>
<protein>
    <submittedName>
        <fullName evidence="1">Uncharacterized protein</fullName>
    </submittedName>
</protein>